<dbReference type="EMBL" id="NXIB02000013">
    <property type="protein sequence ID" value="PHX56739.1"/>
    <property type="molecule type" value="Genomic_DNA"/>
</dbReference>
<comment type="caution">
    <text evidence="1">The sequence shown here is derived from an EMBL/GenBank/DDBJ whole genome shotgun (WGS) entry which is preliminary data.</text>
</comment>
<dbReference type="Proteomes" id="UP000226442">
    <property type="component" value="Unassembled WGS sequence"/>
</dbReference>
<evidence type="ECO:0000313" key="2">
    <source>
        <dbReference type="Proteomes" id="UP000226442"/>
    </source>
</evidence>
<gene>
    <name evidence="1" type="ORF">CP500_003775</name>
</gene>
<sequence>MPPRSQNLSFTAEFIEEICLEIFAATCTKKIDKKSGKEVKTYKKVKNAKVEIISVSLVKSEKGQQLLFDYQSAEGIRRTVSTFNFMSDFTLAWDVTPEWSALKYRIHKPLNSNFSPIESRALYDLFGKWLISDAFVQHITVFSDQGVYAPELIKLLLLYFAYQQGRYSKAEELGGYSLTMEIDLDRVVVIFKEYIKEYISGFSEDFVHLKKHYNVSQFTLSAAATPAIESIQVTPSTPDV</sequence>
<evidence type="ECO:0000313" key="1">
    <source>
        <dbReference type="EMBL" id="PHX56739.1"/>
    </source>
</evidence>
<keyword evidence="2" id="KW-1185">Reference proteome</keyword>
<organism evidence="1 2">
    <name type="scientific">Tychonema bourrellyi FEM_GT703</name>
    <dbReference type="NCBI Taxonomy" id="2040638"/>
    <lineage>
        <taxon>Bacteria</taxon>
        <taxon>Bacillati</taxon>
        <taxon>Cyanobacteriota</taxon>
        <taxon>Cyanophyceae</taxon>
        <taxon>Oscillatoriophycideae</taxon>
        <taxon>Oscillatoriales</taxon>
        <taxon>Microcoleaceae</taxon>
        <taxon>Tychonema</taxon>
    </lineage>
</organism>
<dbReference type="AlphaFoldDB" id="A0A2G4F4R8"/>
<accession>A0A2G4F4R8</accession>
<proteinExistence type="predicted"/>
<reference evidence="1" key="1">
    <citation type="submission" date="2017-10" db="EMBL/GenBank/DDBJ databases">
        <title>Draft genome sequence of the planktic cyanobacteria Tychonema bourrellyi isolated from alpine lentic freshwater.</title>
        <authorList>
            <person name="Tett A."/>
            <person name="Armanini F."/>
            <person name="Asnicar F."/>
            <person name="Boscaini A."/>
            <person name="Pasolli E."/>
            <person name="Zolfo M."/>
            <person name="Donati C."/>
            <person name="Salmaso N."/>
            <person name="Segata N."/>
        </authorList>
    </citation>
    <scope>NUCLEOTIDE SEQUENCE</scope>
    <source>
        <strain evidence="1">FEM_GT703</strain>
    </source>
</reference>
<protein>
    <submittedName>
        <fullName evidence="1">Uncharacterized protein</fullName>
    </submittedName>
</protein>
<dbReference type="RefSeq" id="WP_096828070.1">
    <property type="nucleotide sequence ID" value="NZ_NXIB02000013.1"/>
</dbReference>
<name>A0A2G4F4R8_9CYAN</name>